<dbReference type="AlphaFoldDB" id="A0A5S6QFI8"/>
<organism evidence="2 3">
    <name type="scientific">Trichuris muris</name>
    <name type="common">Mouse whipworm</name>
    <dbReference type="NCBI Taxonomy" id="70415"/>
    <lineage>
        <taxon>Eukaryota</taxon>
        <taxon>Metazoa</taxon>
        <taxon>Ecdysozoa</taxon>
        <taxon>Nematoda</taxon>
        <taxon>Enoplea</taxon>
        <taxon>Dorylaimia</taxon>
        <taxon>Trichinellida</taxon>
        <taxon>Trichuridae</taxon>
        <taxon>Trichuris</taxon>
    </lineage>
</organism>
<dbReference type="WBParaSite" id="TMUE_1000005885.1">
    <property type="protein sequence ID" value="TMUE_1000005885.1"/>
    <property type="gene ID" value="WBGene00291260"/>
</dbReference>
<feature type="signal peptide" evidence="1">
    <location>
        <begin position="1"/>
        <end position="20"/>
    </location>
</feature>
<evidence type="ECO:0000256" key="1">
    <source>
        <dbReference type="SAM" id="SignalP"/>
    </source>
</evidence>
<evidence type="ECO:0000313" key="2">
    <source>
        <dbReference type="Proteomes" id="UP000046395"/>
    </source>
</evidence>
<feature type="chain" id="PRO_5024363103" evidence="1">
    <location>
        <begin position="21"/>
        <end position="263"/>
    </location>
</feature>
<evidence type="ECO:0000313" key="3">
    <source>
        <dbReference type="WBParaSite" id="TMUE_1000005885.1"/>
    </source>
</evidence>
<sequence length="263" mass="29909">MTRTLFCLLVVCCFLSKVYWSTSPVQNQCNAVSKVTEWLKKWIPIREIEGLSACRKYKTETIATPYKHETEMIRKTMAGSSDGKKANSFEERKFNTCTYMNENFTQICSNQMKQIIAAKLWPLSQEKYGHWDEAACDRIAANSLQAERSTDNYSISWSIKSSAAVEDQAIEVALKADDQSEAIENQSASLVCQIMLLKQAVPHQTTPSELPTKESIESSKALHSYKGFQRTLLMSGFGAEESITMSKFGWLSYYENWTVTMIY</sequence>
<dbReference type="Proteomes" id="UP000046395">
    <property type="component" value="Unassembled WGS sequence"/>
</dbReference>
<keyword evidence="2" id="KW-1185">Reference proteome</keyword>
<keyword evidence="1" id="KW-0732">Signal</keyword>
<proteinExistence type="predicted"/>
<protein>
    <submittedName>
        <fullName evidence="3">SCP domain-containing protein</fullName>
    </submittedName>
</protein>
<name>A0A5S6QFI8_TRIMR</name>
<accession>A0A5S6QFI8</accession>
<reference evidence="3" key="1">
    <citation type="submission" date="2019-12" db="UniProtKB">
        <authorList>
            <consortium name="WormBaseParasite"/>
        </authorList>
    </citation>
    <scope>IDENTIFICATION</scope>
</reference>